<dbReference type="EC" id="3.1.6.1" evidence="3"/>
<reference evidence="3 4" key="1">
    <citation type="submission" date="2019-02" db="EMBL/GenBank/DDBJ databases">
        <title>Deep-cultivation of Planctomycetes and their phenomic and genomic characterization uncovers novel biology.</title>
        <authorList>
            <person name="Wiegand S."/>
            <person name="Jogler M."/>
            <person name="Boedeker C."/>
            <person name="Pinto D."/>
            <person name="Vollmers J."/>
            <person name="Rivas-Marin E."/>
            <person name="Kohn T."/>
            <person name="Peeters S.H."/>
            <person name="Heuer A."/>
            <person name="Rast P."/>
            <person name="Oberbeckmann S."/>
            <person name="Bunk B."/>
            <person name="Jeske O."/>
            <person name="Meyerdierks A."/>
            <person name="Storesund J.E."/>
            <person name="Kallscheuer N."/>
            <person name="Luecker S."/>
            <person name="Lage O.M."/>
            <person name="Pohl T."/>
            <person name="Merkel B.J."/>
            <person name="Hornburger P."/>
            <person name="Mueller R.-W."/>
            <person name="Bruemmer F."/>
            <person name="Labrenz M."/>
            <person name="Spormann A.M."/>
            <person name="Op den Camp H."/>
            <person name="Overmann J."/>
            <person name="Amann R."/>
            <person name="Jetten M.S.M."/>
            <person name="Mascher T."/>
            <person name="Medema M.H."/>
            <person name="Devos D.P."/>
            <person name="Kaster A.-K."/>
            <person name="Ovreas L."/>
            <person name="Rohde M."/>
            <person name="Galperin M.Y."/>
            <person name="Jogler C."/>
        </authorList>
    </citation>
    <scope>NUCLEOTIDE SEQUENCE [LARGE SCALE GENOMIC DNA]</scope>
    <source>
        <strain evidence="3 4">Pla110</strain>
    </source>
</reference>
<dbReference type="InterPro" id="IPR017850">
    <property type="entry name" value="Alkaline_phosphatase_core_sf"/>
</dbReference>
<dbReference type="KEGG" id="plon:Pla110_22530"/>
<dbReference type="SUPFAM" id="SSF53649">
    <property type="entry name" value="Alkaline phosphatase-like"/>
    <property type="match status" value="1"/>
</dbReference>
<evidence type="ECO:0000313" key="4">
    <source>
        <dbReference type="Proteomes" id="UP000317178"/>
    </source>
</evidence>
<protein>
    <submittedName>
        <fullName evidence="3">Arylsulfatase</fullName>
        <ecNumber evidence="3">3.1.6.1</ecNumber>
    </submittedName>
</protein>
<comment type="similarity">
    <text evidence="1">Belongs to the sulfatase family.</text>
</comment>
<evidence type="ECO:0000256" key="1">
    <source>
        <dbReference type="ARBA" id="ARBA00008779"/>
    </source>
</evidence>
<dbReference type="PANTHER" id="PTHR42693">
    <property type="entry name" value="ARYLSULFATASE FAMILY MEMBER"/>
    <property type="match status" value="1"/>
</dbReference>
<evidence type="ECO:0000313" key="3">
    <source>
        <dbReference type="EMBL" id="QDU80522.1"/>
    </source>
</evidence>
<dbReference type="InterPro" id="IPR000917">
    <property type="entry name" value="Sulfatase_N"/>
</dbReference>
<accession>A0A518CMS2</accession>
<dbReference type="Proteomes" id="UP000317178">
    <property type="component" value="Chromosome"/>
</dbReference>
<organism evidence="3 4">
    <name type="scientific">Polystyrenella longa</name>
    <dbReference type="NCBI Taxonomy" id="2528007"/>
    <lineage>
        <taxon>Bacteria</taxon>
        <taxon>Pseudomonadati</taxon>
        <taxon>Planctomycetota</taxon>
        <taxon>Planctomycetia</taxon>
        <taxon>Planctomycetales</taxon>
        <taxon>Planctomycetaceae</taxon>
        <taxon>Polystyrenella</taxon>
    </lineage>
</organism>
<evidence type="ECO:0000259" key="2">
    <source>
        <dbReference type="Pfam" id="PF00884"/>
    </source>
</evidence>
<dbReference type="GO" id="GO:0004065">
    <property type="term" value="F:arylsulfatase activity"/>
    <property type="evidence" value="ECO:0007669"/>
    <property type="project" value="UniProtKB-EC"/>
</dbReference>
<dbReference type="EMBL" id="CP036281">
    <property type="protein sequence ID" value="QDU80522.1"/>
    <property type="molecule type" value="Genomic_DNA"/>
</dbReference>
<dbReference type="Gene3D" id="3.30.1120.10">
    <property type="match status" value="1"/>
</dbReference>
<dbReference type="InterPro" id="IPR050738">
    <property type="entry name" value="Sulfatase"/>
</dbReference>
<keyword evidence="4" id="KW-1185">Reference proteome</keyword>
<sequence>MRILRRRLLLIVILFVISLLPWSTSNAKGATRPNIVLVFIDDMGWGDFSCFGNKDATTPNIDRMSSEGIAFEQFYVNSPICSPSRVAISTGTYPQRWGITSYLAHREQNKKRGMANWLDPKAPMLARSLQQAGYSTGHFGKWHMGGQRDVTDAPEITEYGFDESLTNFEGMGANLLPLTINKQGETGRIWQDAVNLGEPVIWMQRSEITSGFVDAALTFIERAKMEEKPFYVNLWPDDVHSPYWPSYERIKQTNNKRELYLAVLEEMDKQFGKLFDFIRSDDDLRNNTIVLICSDNGPEKGAGQAGPFKGFKTHLYEGGIRSSLIVWAPGMTPDDAAGSVNKESVFSAIDLAPSLLDMAGIQSRSTVELDGENILSTLLGKSTTSRKSPLFFSRPPDRKSYYGFKNLPDLAVRHGKWKLLCDYDGSRPQLYDVIADPGETTSLAESNTKQSKVLSDLVVNWYRSMPASRSSD</sequence>
<dbReference type="RefSeq" id="WP_144995791.1">
    <property type="nucleotide sequence ID" value="NZ_CP036281.1"/>
</dbReference>
<dbReference type="OrthoDB" id="9783154at2"/>
<dbReference type="Gene3D" id="3.40.720.10">
    <property type="entry name" value="Alkaline Phosphatase, subunit A"/>
    <property type="match status" value="1"/>
</dbReference>
<dbReference type="PANTHER" id="PTHR42693:SF33">
    <property type="entry name" value="ARYLSULFATASE"/>
    <property type="match status" value="1"/>
</dbReference>
<dbReference type="Pfam" id="PF00884">
    <property type="entry name" value="Sulfatase"/>
    <property type="match status" value="1"/>
</dbReference>
<feature type="domain" description="Sulfatase N-terminal" evidence="2">
    <location>
        <begin position="33"/>
        <end position="361"/>
    </location>
</feature>
<proteinExistence type="inferred from homology"/>
<name>A0A518CMS2_9PLAN</name>
<gene>
    <name evidence="3" type="primary">atsA_14</name>
    <name evidence="3" type="ORF">Pla110_22530</name>
</gene>
<keyword evidence="3" id="KW-0378">Hydrolase</keyword>
<dbReference type="AlphaFoldDB" id="A0A518CMS2"/>